<dbReference type="GO" id="GO:0003676">
    <property type="term" value="F:nucleic acid binding"/>
    <property type="evidence" value="ECO:0007669"/>
    <property type="project" value="InterPro"/>
</dbReference>
<dbReference type="InterPro" id="IPR002156">
    <property type="entry name" value="RNaseH_domain"/>
</dbReference>
<evidence type="ECO:0000313" key="3">
    <source>
        <dbReference type="Proteomes" id="UP000193067"/>
    </source>
</evidence>
<dbReference type="STRING" id="1353009.A0A1Y2I575"/>
<sequence>MPPFAPLTIKSDSRYAVDGLTIHLRDWEAKGWIGVENAYLIKDVAARLRARSATTHLQWIKGHSGIVGNEGADRLAAAAVTQPAPCPVHLPPAPMHFISTGVQMPALTQKLAYQHIRKMSCATYTRPATNRRIALIIEAARSTWKVSITHNTLWRAVRRDDMRRELRDFWWRAQHDALRVGRYWANIPGYEQRATCSSCNTEESLEHIVLACQAPGQQTIWTLARALLNQRRIPVPQLDLGSTLAAASITLRGLDERSTPSDDRLLRIVTTESVHLIWKIRCERVIDTDTHPRAHSCSEISHRWLAAINRRLAIDHISKSAGSIRARVRQSKCI</sequence>
<dbReference type="InterPro" id="IPR036397">
    <property type="entry name" value="RNaseH_sf"/>
</dbReference>
<dbReference type="Gene3D" id="3.30.420.10">
    <property type="entry name" value="Ribonuclease H-like superfamily/Ribonuclease H"/>
    <property type="match status" value="1"/>
</dbReference>
<reference evidence="2 3" key="1">
    <citation type="journal article" date="2015" name="Biotechnol. Biofuels">
        <title>Enhanced degradation of softwood versus hardwood by the white-rot fungus Pycnoporus coccineus.</title>
        <authorList>
            <person name="Couturier M."/>
            <person name="Navarro D."/>
            <person name="Chevret D."/>
            <person name="Henrissat B."/>
            <person name="Piumi F."/>
            <person name="Ruiz-Duenas F.J."/>
            <person name="Martinez A.T."/>
            <person name="Grigoriev I.V."/>
            <person name="Riley R."/>
            <person name="Lipzen A."/>
            <person name="Berrin J.G."/>
            <person name="Master E.R."/>
            <person name="Rosso M.N."/>
        </authorList>
    </citation>
    <scope>NUCLEOTIDE SEQUENCE [LARGE SCALE GENOMIC DNA]</scope>
    <source>
        <strain evidence="2 3">BRFM310</strain>
    </source>
</reference>
<keyword evidence="3" id="KW-1185">Reference proteome</keyword>
<dbReference type="EMBL" id="KZ084197">
    <property type="protein sequence ID" value="OSC96278.1"/>
    <property type="molecule type" value="Genomic_DNA"/>
</dbReference>
<proteinExistence type="predicted"/>
<organism evidence="2 3">
    <name type="scientific">Trametes coccinea (strain BRFM310)</name>
    <name type="common">Pycnoporus coccineus</name>
    <dbReference type="NCBI Taxonomy" id="1353009"/>
    <lineage>
        <taxon>Eukaryota</taxon>
        <taxon>Fungi</taxon>
        <taxon>Dikarya</taxon>
        <taxon>Basidiomycota</taxon>
        <taxon>Agaricomycotina</taxon>
        <taxon>Agaricomycetes</taxon>
        <taxon>Polyporales</taxon>
        <taxon>Polyporaceae</taxon>
        <taxon>Trametes</taxon>
    </lineage>
</organism>
<evidence type="ECO:0000313" key="2">
    <source>
        <dbReference type="EMBL" id="OSC96278.1"/>
    </source>
</evidence>
<gene>
    <name evidence="2" type="ORF">PYCCODRAFT_1379479</name>
</gene>
<dbReference type="OrthoDB" id="2755380at2759"/>
<dbReference type="SUPFAM" id="SSF53098">
    <property type="entry name" value="Ribonuclease H-like"/>
    <property type="match status" value="1"/>
</dbReference>
<evidence type="ECO:0000259" key="1">
    <source>
        <dbReference type="PROSITE" id="PS50879"/>
    </source>
</evidence>
<dbReference type="InterPro" id="IPR012337">
    <property type="entry name" value="RNaseH-like_sf"/>
</dbReference>
<dbReference type="PROSITE" id="PS50879">
    <property type="entry name" value="RNASE_H_1"/>
    <property type="match status" value="1"/>
</dbReference>
<feature type="domain" description="RNase H type-1" evidence="1">
    <location>
        <begin position="1"/>
        <end position="81"/>
    </location>
</feature>
<accession>A0A1Y2I575</accession>
<name>A0A1Y2I575_TRAC3</name>
<dbReference type="GO" id="GO:0004523">
    <property type="term" value="F:RNA-DNA hybrid ribonuclease activity"/>
    <property type="evidence" value="ECO:0007669"/>
    <property type="project" value="InterPro"/>
</dbReference>
<protein>
    <recommendedName>
        <fullName evidence="1">RNase H type-1 domain-containing protein</fullName>
    </recommendedName>
</protein>
<dbReference type="Pfam" id="PF00075">
    <property type="entry name" value="RNase_H"/>
    <property type="match status" value="1"/>
</dbReference>
<dbReference type="AlphaFoldDB" id="A0A1Y2I575"/>
<dbReference type="Proteomes" id="UP000193067">
    <property type="component" value="Unassembled WGS sequence"/>
</dbReference>